<reference evidence="2 3" key="1">
    <citation type="submission" date="2019-11" db="EMBL/GenBank/DDBJ databases">
        <title>Whole genome sequence of Oryza granulata.</title>
        <authorList>
            <person name="Li W."/>
        </authorList>
    </citation>
    <scope>NUCLEOTIDE SEQUENCE [LARGE SCALE GENOMIC DNA]</scope>
    <source>
        <strain evidence="3">cv. Menghai</strain>
        <tissue evidence="2">Leaf</tissue>
    </source>
</reference>
<accession>A0A6G1BSU0</accession>
<protein>
    <submittedName>
        <fullName evidence="2">Uncharacterized protein</fullName>
    </submittedName>
</protein>
<gene>
    <name evidence="2" type="ORF">E2562_005053</name>
</gene>
<feature type="signal peptide" evidence="1">
    <location>
        <begin position="1"/>
        <end position="22"/>
    </location>
</feature>
<proteinExistence type="predicted"/>
<dbReference type="Proteomes" id="UP000479710">
    <property type="component" value="Unassembled WGS sequence"/>
</dbReference>
<evidence type="ECO:0000313" key="3">
    <source>
        <dbReference type="Proteomes" id="UP000479710"/>
    </source>
</evidence>
<comment type="caution">
    <text evidence="2">The sequence shown here is derived from an EMBL/GenBank/DDBJ whole genome shotgun (WGS) entry which is preliminary data.</text>
</comment>
<evidence type="ECO:0000256" key="1">
    <source>
        <dbReference type="SAM" id="SignalP"/>
    </source>
</evidence>
<sequence length="108" mass="12027">MCAQPAWLMSSWWSASWARTWALAIRHSQNMVASMDGVNTYLHCSCDGEARRVNSMASSHSVSSLVRKKMDYHGGTREGGRNAAEEVELLRKGQLDAILEQLVDDKEG</sequence>
<keyword evidence="3" id="KW-1185">Reference proteome</keyword>
<dbReference type="EMBL" id="SPHZ02000011">
    <property type="protein sequence ID" value="KAF0890926.1"/>
    <property type="molecule type" value="Genomic_DNA"/>
</dbReference>
<keyword evidence="1" id="KW-0732">Signal</keyword>
<name>A0A6G1BSU0_9ORYZ</name>
<feature type="chain" id="PRO_5026225189" evidence="1">
    <location>
        <begin position="23"/>
        <end position="108"/>
    </location>
</feature>
<evidence type="ECO:0000313" key="2">
    <source>
        <dbReference type="EMBL" id="KAF0890926.1"/>
    </source>
</evidence>
<organism evidence="2 3">
    <name type="scientific">Oryza meyeriana var. granulata</name>
    <dbReference type="NCBI Taxonomy" id="110450"/>
    <lineage>
        <taxon>Eukaryota</taxon>
        <taxon>Viridiplantae</taxon>
        <taxon>Streptophyta</taxon>
        <taxon>Embryophyta</taxon>
        <taxon>Tracheophyta</taxon>
        <taxon>Spermatophyta</taxon>
        <taxon>Magnoliopsida</taxon>
        <taxon>Liliopsida</taxon>
        <taxon>Poales</taxon>
        <taxon>Poaceae</taxon>
        <taxon>BOP clade</taxon>
        <taxon>Oryzoideae</taxon>
        <taxon>Oryzeae</taxon>
        <taxon>Oryzinae</taxon>
        <taxon>Oryza</taxon>
        <taxon>Oryza meyeriana</taxon>
    </lineage>
</organism>
<dbReference type="AlphaFoldDB" id="A0A6G1BSU0"/>